<feature type="region of interest" description="Disordered" evidence="3">
    <location>
        <begin position="22"/>
        <end position="67"/>
    </location>
</feature>
<keyword evidence="1" id="KW-0479">Metal-binding</keyword>
<evidence type="ECO:0000256" key="3">
    <source>
        <dbReference type="SAM" id="MobiDB-lite"/>
    </source>
</evidence>
<dbReference type="OrthoDB" id="618098at2759"/>
<protein>
    <recommendedName>
        <fullName evidence="8">Fe2OG dioxygenase domain-containing protein</fullName>
    </recommendedName>
</protein>
<dbReference type="EMBL" id="KZ666818">
    <property type="protein sequence ID" value="PPR93369.1"/>
    <property type="molecule type" value="Genomic_DNA"/>
</dbReference>
<proteinExistence type="predicted"/>
<dbReference type="Gene3D" id="2.60.120.330">
    <property type="entry name" value="B-lactam Antibiotic, Isopenicillin N Synthase, Chain"/>
    <property type="match status" value="3"/>
</dbReference>
<dbReference type="InterPro" id="IPR026992">
    <property type="entry name" value="DIOX_N"/>
</dbReference>
<feature type="domain" description="Isopenicillin N synthase-like Fe(2+) 2OG dioxygenase" evidence="4">
    <location>
        <begin position="393"/>
        <end position="443"/>
    </location>
</feature>
<keyword evidence="2" id="KW-0408">Iron</keyword>
<dbReference type="InterPro" id="IPR027443">
    <property type="entry name" value="IPNS-like_sf"/>
</dbReference>
<evidence type="ECO:0000259" key="4">
    <source>
        <dbReference type="Pfam" id="PF03171"/>
    </source>
</evidence>
<dbReference type="Pfam" id="PF14226">
    <property type="entry name" value="DIOX_N"/>
    <property type="match status" value="1"/>
</dbReference>
<evidence type="ECO:0000313" key="6">
    <source>
        <dbReference type="EMBL" id="PPR93369.1"/>
    </source>
</evidence>
<dbReference type="InterPro" id="IPR050295">
    <property type="entry name" value="Plant_2OG-oxidoreductases"/>
</dbReference>
<evidence type="ECO:0000256" key="2">
    <source>
        <dbReference type="ARBA" id="ARBA00023004"/>
    </source>
</evidence>
<evidence type="ECO:0008006" key="8">
    <source>
        <dbReference type="Google" id="ProtNLM"/>
    </source>
</evidence>
<evidence type="ECO:0000313" key="7">
    <source>
        <dbReference type="Proteomes" id="UP000239757"/>
    </source>
</evidence>
<dbReference type="InterPro" id="IPR044861">
    <property type="entry name" value="IPNS-like_FE2OG_OXY"/>
</dbReference>
<organism evidence="6 7">
    <name type="scientific">Gossypium barbadense</name>
    <name type="common">Sea Island cotton</name>
    <name type="synonym">Hibiscus barbadensis</name>
    <dbReference type="NCBI Taxonomy" id="3634"/>
    <lineage>
        <taxon>Eukaryota</taxon>
        <taxon>Viridiplantae</taxon>
        <taxon>Streptophyta</taxon>
        <taxon>Embryophyta</taxon>
        <taxon>Tracheophyta</taxon>
        <taxon>Spermatophyta</taxon>
        <taxon>Magnoliopsida</taxon>
        <taxon>eudicotyledons</taxon>
        <taxon>Gunneridae</taxon>
        <taxon>Pentapetalae</taxon>
        <taxon>rosids</taxon>
        <taxon>malvids</taxon>
        <taxon>Malvales</taxon>
        <taxon>Malvaceae</taxon>
        <taxon>Malvoideae</taxon>
        <taxon>Gossypium</taxon>
    </lineage>
</organism>
<evidence type="ECO:0000259" key="5">
    <source>
        <dbReference type="Pfam" id="PF14226"/>
    </source>
</evidence>
<sequence>MSANSSFSSKYFKINAEDVAATNTHEERNDFHGSEADVSLDDMDLSVTQSQPESQQARNQGDSAFSKKKKKISDASDFSTSFNDAAALLAENIRTVGLEINESIASEVVIQQKSEMTIQESALKLYPTLCEVEGLTEDERYRALSKIPDHPTQMLIFFGLPSTVRLEWVKRFLADCIINHGVKEEILKKMKAAVAAFFELTIEEKKKYGKAENEIEGYGQNFGVSQHEKLDWSDMIYLSTLPSQNRNFKVENLGWVKSSPVPSVQEIVRSDSQSVPERYVHENNKDGPIVSQDSANSLQIPVIDFSFLAKGDEDEVHKLHLACKDWGFFQEALEEYSREMQKIGEEIQANLSVLMGLKRDELKTLTQMAQVSLCCCKMMMSVLLSKSSTMQVGIPVKPIPNSLVLNIDDATEIQSNGMYKSIEHRVITNEKKARISIATFMFPDDEQEIGPLEAMIDDQNHPRLYRNIKYVDYIREKFSRKMEGKVHIEFVKLHNK</sequence>
<dbReference type="Pfam" id="PF03171">
    <property type="entry name" value="2OG-FeII_Oxy"/>
    <property type="match status" value="1"/>
</dbReference>
<evidence type="ECO:0000256" key="1">
    <source>
        <dbReference type="ARBA" id="ARBA00022723"/>
    </source>
</evidence>
<reference evidence="6 7" key="1">
    <citation type="submission" date="2015-01" db="EMBL/GenBank/DDBJ databases">
        <title>Genome of allotetraploid Gossypium barbadense reveals genomic plasticity and fiber elongation in cotton evolution.</title>
        <authorList>
            <person name="Chen X."/>
            <person name="Liu X."/>
            <person name="Zhao B."/>
            <person name="Zheng H."/>
            <person name="Hu Y."/>
            <person name="Lu G."/>
            <person name="Yang C."/>
            <person name="Chen J."/>
            <person name="Shan C."/>
            <person name="Zhang L."/>
            <person name="Zhou Y."/>
            <person name="Wang L."/>
            <person name="Guo W."/>
            <person name="Bai Y."/>
            <person name="Ruan J."/>
            <person name="Shangguan X."/>
            <person name="Mao Y."/>
            <person name="Jiang J."/>
            <person name="Zhu Y."/>
            <person name="Lei J."/>
            <person name="Kang H."/>
            <person name="Chen S."/>
            <person name="He X."/>
            <person name="Wang R."/>
            <person name="Wang Y."/>
            <person name="Chen J."/>
            <person name="Wang L."/>
            <person name="Yu S."/>
            <person name="Wang B."/>
            <person name="Wei J."/>
            <person name="Song S."/>
            <person name="Lu X."/>
            <person name="Gao Z."/>
            <person name="Gu W."/>
            <person name="Deng X."/>
            <person name="Ma D."/>
            <person name="Wang S."/>
            <person name="Liang W."/>
            <person name="Fang L."/>
            <person name="Cai C."/>
            <person name="Zhu X."/>
            <person name="Zhou B."/>
            <person name="Zhang Y."/>
            <person name="Chen Z."/>
            <person name="Xu S."/>
            <person name="Zhu R."/>
            <person name="Wang S."/>
            <person name="Zhang T."/>
            <person name="Zhao G."/>
        </authorList>
    </citation>
    <scope>NUCLEOTIDE SEQUENCE [LARGE SCALE GENOMIC DNA]</scope>
    <source>
        <strain evidence="7">cv. Xinhai21</strain>
        <tissue evidence="6">Leaf</tissue>
    </source>
</reference>
<dbReference type="PANTHER" id="PTHR47991">
    <property type="entry name" value="OXOGLUTARATE/IRON-DEPENDENT DIOXYGENASE"/>
    <property type="match status" value="1"/>
</dbReference>
<feature type="compositionally biased region" description="Polar residues" evidence="3">
    <location>
        <begin position="46"/>
        <end position="61"/>
    </location>
</feature>
<feature type="compositionally biased region" description="Basic and acidic residues" evidence="3">
    <location>
        <begin position="24"/>
        <end position="35"/>
    </location>
</feature>
<feature type="domain" description="Non-haem dioxygenase N-terminal" evidence="5">
    <location>
        <begin position="177"/>
        <end position="245"/>
    </location>
</feature>
<dbReference type="GO" id="GO:0046872">
    <property type="term" value="F:metal ion binding"/>
    <property type="evidence" value="ECO:0007669"/>
    <property type="project" value="UniProtKB-KW"/>
</dbReference>
<dbReference type="AlphaFoldDB" id="A0A2P5WQJ2"/>
<accession>A0A2P5WQJ2</accession>
<dbReference type="Proteomes" id="UP000239757">
    <property type="component" value="Unassembled WGS sequence"/>
</dbReference>
<gene>
    <name evidence="6" type="ORF">GOBAR_AA27305</name>
</gene>
<dbReference type="SUPFAM" id="SSF51197">
    <property type="entry name" value="Clavaminate synthase-like"/>
    <property type="match status" value="2"/>
</dbReference>
<name>A0A2P5WQJ2_GOSBA</name>